<feature type="compositionally biased region" description="Basic residues" evidence="1">
    <location>
        <begin position="218"/>
        <end position="227"/>
    </location>
</feature>
<dbReference type="EMBL" id="JAKOGI010000638">
    <property type="protein sequence ID" value="KAJ8432084.1"/>
    <property type="molecule type" value="Genomic_DNA"/>
</dbReference>
<dbReference type="Proteomes" id="UP001153076">
    <property type="component" value="Unassembled WGS sequence"/>
</dbReference>
<dbReference type="AlphaFoldDB" id="A0A9Q1JW68"/>
<dbReference type="OrthoDB" id="747268at2759"/>
<accession>A0A9Q1JW68</accession>
<evidence type="ECO:0000256" key="1">
    <source>
        <dbReference type="SAM" id="MobiDB-lite"/>
    </source>
</evidence>
<name>A0A9Q1JW68_9CARY</name>
<feature type="compositionally biased region" description="Acidic residues" evidence="1">
    <location>
        <begin position="1"/>
        <end position="10"/>
    </location>
</feature>
<organism evidence="2 3">
    <name type="scientific">Carnegiea gigantea</name>
    <dbReference type="NCBI Taxonomy" id="171969"/>
    <lineage>
        <taxon>Eukaryota</taxon>
        <taxon>Viridiplantae</taxon>
        <taxon>Streptophyta</taxon>
        <taxon>Embryophyta</taxon>
        <taxon>Tracheophyta</taxon>
        <taxon>Spermatophyta</taxon>
        <taxon>Magnoliopsida</taxon>
        <taxon>eudicotyledons</taxon>
        <taxon>Gunneridae</taxon>
        <taxon>Pentapetalae</taxon>
        <taxon>Caryophyllales</taxon>
        <taxon>Cactineae</taxon>
        <taxon>Cactaceae</taxon>
        <taxon>Cactoideae</taxon>
        <taxon>Echinocereeae</taxon>
        <taxon>Carnegiea</taxon>
    </lineage>
</organism>
<feature type="region of interest" description="Disordered" evidence="1">
    <location>
        <begin position="281"/>
        <end position="301"/>
    </location>
</feature>
<evidence type="ECO:0000313" key="2">
    <source>
        <dbReference type="EMBL" id="KAJ8432084.1"/>
    </source>
</evidence>
<reference evidence="2" key="1">
    <citation type="submission" date="2022-04" db="EMBL/GenBank/DDBJ databases">
        <title>Carnegiea gigantea Genome sequencing and assembly v2.</title>
        <authorList>
            <person name="Copetti D."/>
            <person name="Sanderson M.J."/>
            <person name="Burquez A."/>
            <person name="Wojciechowski M.F."/>
        </authorList>
    </citation>
    <scope>NUCLEOTIDE SEQUENCE</scope>
    <source>
        <strain evidence="2">SGP5-SGP5p</strain>
        <tissue evidence="2">Aerial part</tissue>
    </source>
</reference>
<proteinExistence type="predicted"/>
<feature type="compositionally biased region" description="Polar residues" evidence="1">
    <location>
        <begin position="283"/>
        <end position="301"/>
    </location>
</feature>
<feature type="region of interest" description="Disordered" evidence="1">
    <location>
        <begin position="201"/>
        <end position="265"/>
    </location>
</feature>
<feature type="region of interest" description="Disordered" evidence="1">
    <location>
        <begin position="1"/>
        <end position="20"/>
    </location>
</feature>
<sequence>MGEELNEDSDGSNNTDKVPDPCVGMYITPYHKRRILNNDAAGVPITKNFNSLVVESGGHKNLPFNKRDMRNKIMNANTMERPHKCNKTILVEEVFHKAYTNSKFKEVQKEVYGLMHTNANKVTEDGSLKIYEYLTSLALHNDATYTMFMEGVNKLGKRLECTLGIHDKSGGNSLQCGGDNVFGRRRLQILEENERYIKKRKRIDSNSTLKDPPDCRGKGRAPAKRQPHPSEKGTANKKMLKKPKLDRNEQIIQSAFSSMEARRGGASGAYDDTLLEIGKWEDGNSQDLSLNSGINWFNSKP</sequence>
<evidence type="ECO:0000313" key="3">
    <source>
        <dbReference type="Proteomes" id="UP001153076"/>
    </source>
</evidence>
<protein>
    <submittedName>
        <fullName evidence="2">Uncharacterized protein</fullName>
    </submittedName>
</protein>
<keyword evidence="3" id="KW-1185">Reference proteome</keyword>
<gene>
    <name evidence="2" type="ORF">Cgig2_024694</name>
</gene>
<comment type="caution">
    <text evidence="2">The sequence shown here is derived from an EMBL/GenBank/DDBJ whole genome shotgun (WGS) entry which is preliminary data.</text>
</comment>